<evidence type="ECO:0008006" key="10">
    <source>
        <dbReference type="Google" id="ProtNLM"/>
    </source>
</evidence>
<feature type="region of interest" description="Disordered" evidence="6">
    <location>
        <begin position="1"/>
        <end position="25"/>
    </location>
</feature>
<dbReference type="PANTHER" id="PTHR14768">
    <property type="entry name" value="UPF0338 PROTEIN"/>
    <property type="match status" value="1"/>
</dbReference>
<proteinExistence type="inferred from homology"/>
<evidence type="ECO:0000313" key="8">
    <source>
        <dbReference type="EMBL" id="KAG5844532.1"/>
    </source>
</evidence>
<organism evidence="8 9">
    <name type="scientific">Anguilla anguilla</name>
    <name type="common">European freshwater eel</name>
    <name type="synonym">Muraena anguilla</name>
    <dbReference type="NCBI Taxonomy" id="7936"/>
    <lineage>
        <taxon>Eukaryota</taxon>
        <taxon>Metazoa</taxon>
        <taxon>Chordata</taxon>
        <taxon>Craniata</taxon>
        <taxon>Vertebrata</taxon>
        <taxon>Euteleostomi</taxon>
        <taxon>Actinopterygii</taxon>
        <taxon>Neopterygii</taxon>
        <taxon>Teleostei</taxon>
        <taxon>Anguilliformes</taxon>
        <taxon>Anguillidae</taxon>
        <taxon>Anguilla</taxon>
    </lineage>
</organism>
<dbReference type="EMBL" id="JAFIRN010000008">
    <property type="protein sequence ID" value="KAG5844532.1"/>
    <property type="molecule type" value="Genomic_DNA"/>
</dbReference>
<feature type="transmembrane region" description="Helical" evidence="7">
    <location>
        <begin position="163"/>
        <end position="185"/>
    </location>
</feature>
<evidence type="ECO:0000256" key="7">
    <source>
        <dbReference type="SAM" id="Phobius"/>
    </source>
</evidence>
<comment type="subcellular location">
    <subcellularLocation>
        <location evidence="1">Membrane</location>
    </subcellularLocation>
</comment>
<dbReference type="Proteomes" id="UP001044222">
    <property type="component" value="Chromosome 8"/>
</dbReference>
<keyword evidence="9" id="KW-1185">Reference proteome</keyword>
<dbReference type="PANTHER" id="PTHR14768:SF2">
    <property type="entry name" value="TRANSMEMBRANE PROTEIN 91"/>
    <property type="match status" value="1"/>
</dbReference>
<comment type="similarity">
    <text evidence="2">Belongs to the CD225/Dispanin family.</text>
</comment>
<evidence type="ECO:0000256" key="2">
    <source>
        <dbReference type="ARBA" id="ARBA00006843"/>
    </source>
</evidence>
<evidence type="ECO:0000256" key="3">
    <source>
        <dbReference type="ARBA" id="ARBA00022692"/>
    </source>
</evidence>
<evidence type="ECO:0000256" key="5">
    <source>
        <dbReference type="ARBA" id="ARBA00023136"/>
    </source>
</evidence>
<dbReference type="GO" id="GO:0016020">
    <property type="term" value="C:membrane"/>
    <property type="evidence" value="ECO:0007669"/>
    <property type="project" value="UniProtKB-SubCell"/>
</dbReference>
<keyword evidence="3 7" id="KW-0812">Transmembrane</keyword>
<dbReference type="Pfam" id="PF04505">
    <property type="entry name" value="CD225"/>
    <property type="match status" value="1"/>
</dbReference>
<name>A0A9D3M8N7_ANGAN</name>
<reference evidence="8" key="1">
    <citation type="submission" date="2021-01" db="EMBL/GenBank/DDBJ databases">
        <title>A chromosome-scale assembly of European eel, Anguilla anguilla.</title>
        <authorList>
            <person name="Henkel C."/>
            <person name="Jong-Raadsen S.A."/>
            <person name="Dufour S."/>
            <person name="Weltzien F.-A."/>
            <person name="Palstra A.P."/>
            <person name="Pelster B."/>
            <person name="Spaink H.P."/>
            <person name="Van Den Thillart G.E."/>
            <person name="Jansen H."/>
            <person name="Zahm M."/>
            <person name="Klopp C."/>
            <person name="Cedric C."/>
            <person name="Louis A."/>
            <person name="Berthelot C."/>
            <person name="Parey E."/>
            <person name="Roest Crollius H."/>
            <person name="Montfort J."/>
            <person name="Robinson-Rechavi M."/>
            <person name="Bucao C."/>
            <person name="Bouchez O."/>
            <person name="Gislard M."/>
            <person name="Lluch J."/>
            <person name="Milhes M."/>
            <person name="Lampietro C."/>
            <person name="Lopez Roques C."/>
            <person name="Donnadieu C."/>
            <person name="Braasch I."/>
            <person name="Desvignes T."/>
            <person name="Postlethwait J."/>
            <person name="Bobe J."/>
            <person name="Guiguen Y."/>
            <person name="Dirks R."/>
        </authorList>
    </citation>
    <scope>NUCLEOTIDE SEQUENCE</scope>
    <source>
        <strain evidence="8">Tag_6206</strain>
        <tissue evidence="8">Liver</tissue>
    </source>
</reference>
<evidence type="ECO:0000256" key="6">
    <source>
        <dbReference type="SAM" id="MobiDB-lite"/>
    </source>
</evidence>
<accession>A0A9D3M8N7</accession>
<keyword evidence="4 7" id="KW-1133">Transmembrane helix</keyword>
<comment type="caution">
    <text evidence="8">The sequence shown here is derived from an EMBL/GenBank/DDBJ whole genome shotgun (WGS) entry which is preliminary data.</text>
</comment>
<sequence length="286" mass="30936">MESLDELEHPLLGGSPKHSGGPVASTGGNGLLKGILVRCGEESTLPPVAWRSYCTPAEIAQQQLLDPCSLPRSLESLYPTAPAWGQSESLGLQRKDYLETTFVDMGPGSPLEKKLLDEERDSHSICYSTDEDDLLPDYEDSSSECFSETDSERNFPLMIPQDYLGLAVFSMLCCFWPLGIAAFYLSQKTNKASAEGDLQGANSASRQALWLAVLSIVFGVVTYICAVAALISYLSGKPPKPPIGLTVPYGNPLRHPSSQPHLSPDPKCTPESSTLTGTLWFGMTCK</sequence>
<evidence type="ECO:0000256" key="1">
    <source>
        <dbReference type="ARBA" id="ARBA00004370"/>
    </source>
</evidence>
<dbReference type="InterPro" id="IPR007593">
    <property type="entry name" value="CD225/Dispanin_fam"/>
</dbReference>
<dbReference type="AlphaFoldDB" id="A0A9D3M8N7"/>
<keyword evidence="5 7" id="KW-0472">Membrane</keyword>
<protein>
    <recommendedName>
        <fullName evidence="10">Transmembrane protein 91</fullName>
    </recommendedName>
</protein>
<gene>
    <name evidence="8" type="ORF">ANANG_G00163500</name>
</gene>
<evidence type="ECO:0000313" key="9">
    <source>
        <dbReference type="Proteomes" id="UP001044222"/>
    </source>
</evidence>
<feature type="transmembrane region" description="Helical" evidence="7">
    <location>
        <begin position="208"/>
        <end position="234"/>
    </location>
</feature>
<evidence type="ECO:0000256" key="4">
    <source>
        <dbReference type="ARBA" id="ARBA00022989"/>
    </source>
</evidence>